<protein>
    <recommendedName>
        <fullName evidence="3">NADP-dependent oxidoreductase domain-containing protein</fullName>
    </recommendedName>
</protein>
<dbReference type="OrthoDB" id="416253at2759"/>
<comment type="caution">
    <text evidence="1">The sequence shown here is derived from an EMBL/GenBank/DDBJ whole genome shotgun (WGS) entry which is preliminary data.</text>
</comment>
<accession>A0A835UNJ2</accession>
<evidence type="ECO:0000313" key="1">
    <source>
        <dbReference type="EMBL" id="KAG0468053.1"/>
    </source>
</evidence>
<proteinExistence type="predicted"/>
<organism evidence="1 2">
    <name type="scientific">Vanilla planifolia</name>
    <name type="common">Vanilla</name>
    <dbReference type="NCBI Taxonomy" id="51239"/>
    <lineage>
        <taxon>Eukaryota</taxon>
        <taxon>Viridiplantae</taxon>
        <taxon>Streptophyta</taxon>
        <taxon>Embryophyta</taxon>
        <taxon>Tracheophyta</taxon>
        <taxon>Spermatophyta</taxon>
        <taxon>Magnoliopsida</taxon>
        <taxon>Liliopsida</taxon>
        <taxon>Asparagales</taxon>
        <taxon>Orchidaceae</taxon>
        <taxon>Vanilloideae</taxon>
        <taxon>Vanilleae</taxon>
        <taxon>Vanilla</taxon>
    </lineage>
</organism>
<gene>
    <name evidence="1" type="ORF">HPP92_017381</name>
</gene>
<dbReference type="EMBL" id="JADCNM010000009">
    <property type="protein sequence ID" value="KAG0468053.1"/>
    <property type="molecule type" value="Genomic_DNA"/>
</dbReference>
<dbReference type="Proteomes" id="UP000639772">
    <property type="component" value="Chromosome 9"/>
</dbReference>
<name>A0A835UNJ2_VANPL</name>
<evidence type="ECO:0000313" key="2">
    <source>
        <dbReference type="Proteomes" id="UP000639772"/>
    </source>
</evidence>
<reference evidence="1 2" key="1">
    <citation type="journal article" date="2020" name="Nat. Food">
        <title>A phased Vanilla planifolia genome enables genetic improvement of flavour and production.</title>
        <authorList>
            <person name="Hasing T."/>
            <person name="Tang H."/>
            <person name="Brym M."/>
            <person name="Khazi F."/>
            <person name="Huang T."/>
            <person name="Chambers A.H."/>
        </authorList>
    </citation>
    <scope>NUCLEOTIDE SEQUENCE [LARGE SCALE GENOMIC DNA]</scope>
    <source>
        <tissue evidence="1">Leaf</tissue>
    </source>
</reference>
<evidence type="ECO:0008006" key="3">
    <source>
        <dbReference type="Google" id="ProtNLM"/>
    </source>
</evidence>
<dbReference type="AlphaFoldDB" id="A0A835UNJ2"/>
<sequence length="126" mass="13623">MVLFAISFYLSCGINNARTGQGADPPVKSISFVLTQREWAPPQANEEARHFKLAGGHIIPAVGLGTCKLGSQASDSVFTAVTQKTLGELRIDYIDLYLILNCQIQKTQFVLLIVSKFPSVSIGHSG</sequence>